<dbReference type="EMBL" id="WKFB01000044">
    <property type="protein sequence ID" value="KAF6737909.1"/>
    <property type="molecule type" value="Genomic_DNA"/>
</dbReference>
<dbReference type="AlphaFoldDB" id="A0A834FPG4"/>
<reference evidence="1" key="1">
    <citation type="journal article" name="BMC Genomics">
        <title>Long-read sequencing and de novo genome assembly of marine medaka (Oryzias melastigma).</title>
        <authorList>
            <person name="Liang P."/>
            <person name="Saqib H.S.A."/>
            <person name="Ni X."/>
            <person name="Shen Y."/>
        </authorList>
    </citation>
    <scope>NUCLEOTIDE SEQUENCE</scope>
    <source>
        <strain evidence="1">Bigg-433</strain>
    </source>
</reference>
<sequence length="84" mass="9284">MSTAWMNESRRTVRLTQPIRGSHITDTSCANTLLLALEAEVRRAVALMSVTFINRDFWVGEIVGASGEHAKSSREILAQPQGQN</sequence>
<dbReference type="Proteomes" id="UP000646548">
    <property type="component" value="Unassembled WGS sequence"/>
</dbReference>
<accession>A0A834FPG4</accession>
<evidence type="ECO:0000313" key="1">
    <source>
        <dbReference type="EMBL" id="KAF6737909.1"/>
    </source>
</evidence>
<comment type="caution">
    <text evidence="1">The sequence shown here is derived from an EMBL/GenBank/DDBJ whole genome shotgun (WGS) entry which is preliminary data.</text>
</comment>
<name>A0A834FPG4_ORYME</name>
<gene>
    <name evidence="1" type="ORF">FQA47_023641</name>
</gene>
<evidence type="ECO:0000313" key="2">
    <source>
        <dbReference type="Proteomes" id="UP000646548"/>
    </source>
</evidence>
<organism evidence="1 2">
    <name type="scientific">Oryzias melastigma</name>
    <name type="common">Marine medaka</name>
    <dbReference type="NCBI Taxonomy" id="30732"/>
    <lineage>
        <taxon>Eukaryota</taxon>
        <taxon>Metazoa</taxon>
        <taxon>Chordata</taxon>
        <taxon>Craniata</taxon>
        <taxon>Vertebrata</taxon>
        <taxon>Euteleostomi</taxon>
        <taxon>Actinopterygii</taxon>
        <taxon>Neopterygii</taxon>
        <taxon>Teleostei</taxon>
        <taxon>Neoteleostei</taxon>
        <taxon>Acanthomorphata</taxon>
        <taxon>Ovalentaria</taxon>
        <taxon>Atherinomorphae</taxon>
        <taxon>Beloniformes</taxon>
        <taxon>Adrianichthyidae</taxon>
        <taxon>Oryziinae</taxon>
        <taxon>Oryzias</taxon>
    </lineage>
</organism>
<proteinExistence type="predicted"/>
<protein>
    <submittedName>
        <fullName evidence="1">Uncharacterized protein</fullName>
    </submittedName>
</protein>